<dbReference type="Proteomes" id="UP001302349">
    <property type="component" value="Chromosome"/>
</dbReference>
<feature type="coiled-coil region" evidence="1">
    <location>
        <begin position="24"/>
        <end position="65"/>
    </location>
</feature>
<dbReference type="PROSITE" id="PS51257">
    <property type="entry name" value="PROKAR_LIPOPROTEIN"/>
    <property type="match status" value="1"/>
</dbReference>
<organism evidence="2 3">
    <name type="scientific">Imperialibacter roseus</name>
    <dbReference type="NCBI Taxonomy" id="1324217"/>
    <lineage>
        <taxon>Bacteria</taxon>
        <taxon>Pseudomonadati</taxon>
        <taxon>Bacteroidota</taxon>
        <taxon>Cytophagia</taxon>
        <taxon>Cytophagales</taxon>
        <taxon>Flammeovirgaceae</taxon>
        <taxon>Imperialibacter</taxon>
    </lineage>
</organism>
<keyword evidence="1" id="KW-0175">Coiled coil</keyword>
<proteinExistence type="predicted"/>
<accession>A0ABZ0IWJ4</accession>
<evidence type="ECO:0000313" key="2">
    <source>
        <dbReference type="EMBL" id="WOK08877.1"/>
    </source>
</evidence>
<evidence type="ECO:0008006" key="4">
    <source>
        <dbReference type="Google" id="ProtNLM"/>
    </source>
</evidence>
<dbReference type="RefSeq" id="WP_317491508.1">
    <property type="nucleotide sequence ID" value="NZ_CP136051.1"/>
</dbReference>
<protein>
    <recommendedName>
        <fullName evidence="4">Lipoprotein</fullName>
    </recommendedName>
</protein>
<evidence type="ECO:0000313" key="3">
    <source>
        <dbReference type="Proteomes" id="UP001302349"/>
    </source>
</evidence>
<feature type="coiled-coil region" evidence="1">
    <location>
        <begin position="91"/>
        <end position="160"/>
    </location>
</feature>
<keyword evidence="3" id="KW-1185">Reference proteome</keyword>
<sequence length="301" mass="33480">MKNYRLILFVAVPIILAGCNKEKVENLTTENVTLKGENDKLEERLNSYLETFNEIESNLAEIKEREEKIGLATSKEVENSSSAEKAIVADIKAINALLAANKTRIAELQQNLQGSSVKMKEFNKLVNNLQARVEEKNVEVNELKVTLVALNTSNKELLDNVAVLSMKVDTLNGVKLENETIISEQNDLLATQQEQLNTGYVATGTYKKLKEEQVVTKEGGILGLGKVEKLNADFNNDSFERIDITATSEILLAGKKVDIVTNHPGDSYKVREDETGDFSTLVITNPEEFWKSSKYLVAVVN</sequence>
<name>A0ABZ0IWJ4_9BACT</name>
<gene>
    <name evidence="2" type="ORF">RT717_09540</name>
</gene>
<reference evidence="2 3" key="1">
    <citation type="journal article" date="2023" name="Microbiol. Resour. Announc.">
        <title>Complete Genome Sequence of Imperialibacter roseus strain P4T.</title>
        <authorList>
            <person name="Tizabi D.R."/>
            <person name="Bachvaroff T."/>
            <person name="Hill R.T."/>
        </authorList>
    </citation>
    <scope>NUCLEOTIDE SEQUENCE [LARGE SCALE GENOMIC DNA]</scope>
    <source>
        <strain evidence="2 3">P4T</strain>
    </source>
</reference>
<evidence type="ECO:0000256" key="1">
    <source>
        <dbReference type="SAM" id="Coils"/>
    </source>
</evidence>
<dbReference type="EMBL" id="CP136051">
    <property type="protein sequence ID" value="WOK08877.1"/>
    <property type="molecule type" value="Genomic_DNA"/>
</dbReference>